<comment type="caution">
    <text evidence="3">The sequence shown here is derived from an EMBL/GenBank/DDBJ whole genome shotgun (WGS) entry which is preliminary data.</text>
</comment>
<keyword evidence="1" id="KW-0460">Magnesium</keyword>
<dbReference type="RefSeq" id="WP_047782184.1">
    <property type="nucleotide sequence ID" value="NZ_BRLJ01000011.1"/>
</dbReference>
<dbReference type="Proteomes" id="UP001059610">
    <property type="component" value="Unassembled WGS sequence"/>
</dbReference>
<name>A0ABQ5LLH1_9GAMM</name>
<dbReference type="InterPro" id="IPR029044">
    <property type="entry name" value="Nucleotide-diphossugar_trans"/>
</dbReference>
<dbReference type="Gene3D" id="3.90.550.10">
    <property type="entry name" value="Spore Coat Polysaccharide Biosynthesis Protein SpsA, Chain A"/>
    <property type="match status" value="1"/>
</dbReference>
<evidence type="ECO:0000256" key="1">
    <source>
        <dbReference type="ARBA" id="ARBA00022842"/>
    </source>
</evidence>
<dbReference type="CDD" id="cd04182">
    <property type="entry name" value="GT_2_like_f"/>
    <property type="match status" value="1"/>
</dbReference>
<protein>
    <recommendedName>
        <fullName evidence="2">MobA-like NTP transferase domain-containing protein</fullName>
    </recommendedName>
</protein>
<sequence length="199" mass="21577">MTIGAVIVAAGLGTRFRHMADSESEANKLMAICSGISGSPLSVFTHTLQNTLQTMRHVVVVTRPEYRAIQQITESSGCQCICIDSQGIGDSIAAGVKATKQWRGWLITLADMPFIRPETYTQVIQALKSNRAVRPVYQDQPGHPVGFGAEFRDSLMALNGDQGAKNLFAQAPPYLVPVNDPGILFDIDTPQALLRQPVP</sequence>
<evidence type="ECO:0000313" key="4">
    <source>
        <dbReference type="Proteomes" id="UP001059610"/>
    </source>
</evidence>
<dbReference type="Pfam" id="PF12804">
    <property type="entry name" value="NTP_transf_3"/>
    <property type="match status" value="1"/>
</dbReference>
<evidence type="ECO:0000313" key="3">
    <source>
        <dbReference type="EMBL" id="GKX64471.1"/>
    </source>
</evidence>
<dbReference type="EMBL" id="BRLJ01000011">
    <property type="protein sequence ID" value="GKX64471.1"/>
    <property type="molecule type" value="Genomic_DNA"/>
</dbReference>
<dbReference type="SUPFAM" id="SSF53448">
    <property type="entry name" value="Nucleotide-diphospho-sugar transferases"/>
    <property type="match status" value="1"/>
</dbReference>
<reference evidence="3" key="1">
    <citation type="submission" date="2022-06" db="EMBL/GenBank/DDBJ databases">
        <title>Draft genome sequences of Pragia fontium str. JCM24417.</title>
        <authorList>
            <person name="Wakabayashi Y."/>
            <person name="Kojima K."/>
        </authorList>
    </citation>
    <scope>NUCLEOTIDE SEQUENCE</scope>
    <source>
        <strain evidence="3">JCM 24417</strain>
    </source>
</reference>
<dbReference type="PANTHER" id="PTHR43777">
    <property type="entry name" value="MOLYBDENUM COFACTOR CYTIDYLYLTRANSFERASE"/>
    <property type="match status" value="1"/>
</dbReference>
<organism evidence="3 4">
    <name type="scientific">Pragia fontium</name>
    <dbReference type="NCBI Taxonomy" id="82985"/>
    <lineage>
        <taxon>Bacteria</taxon>
        <taxon>Pseudomonadati</taxon>
        <taxon>Pseudomonadota</taxon>
        <taxon>Gammaproteobacteria</taxon>
        <taxon>Enterobacterales</taxon>
        <taxon>Budviciaceae</taxon>
        <taxon>Pragia</taxon>
    </lineage>
</organism>
<dbReference type="InterPro" id="IPR025877">
    <property type="entry name" value="MobA-like_NTP_Trfase"/>
</dbReference>
<keyword evidence="4" id="KW-1185">Reference proteome</keyword>
<gene>
    <name evidence="3" type="ORF">SOASR032_30400</name>
</gene>
<proteinExistence type="predicted"/>
<feature type="domain" description="MobA-like NTP transferase" evidence="2">
    <location>
        <begin position="5"/>
        <end position="170"/>
    </location>
</feature>
<accession>A0ABQ5LLH1</accession>
<dbReference type="PANTHER" id="PTHR43777:SF1">
    <property type="entry name" value="MOLYBDENUM COFACTOR CYTIDYLYLTRANSFERASE"/>
    <property type="match status" value="1"/>
</dbReference>
<evidence type="ECO:0000259" key="2">
    <source>
        <dbReference type="Pfam" id="PF12804"/>
    </source>
</evidence>